<keyword evidence="2" id="KW-0808">Transferase</keyword>
<evidence type="ECO:0000313" key="2">
    <source>
        <dbReference type="EMBL" id="TWU25758.1"/>
    </source>
</evidence>
<dbReference type="GO" id="GO:0032259">
    <property type="term" value="P:methylation"/>
    <property type="evidence" value="ECO:0007669"/>
    <property type="project" value="UniProtKB-KW"/>
</dbReference>
<accession>A0A5C6CMV8</accession>
<dbReference type="SUPFAM" id="SSF53335">
    <property type="entry name" value="S-adenosyl-L-methionine-dependent methyltransferases"/>
    <property type="match status" value="1"/>
</dbReference>
<reference evidence="2 3" key="1">
    <citation type="submission" date="2019-02" db="EMBL/GenBank/DDBJ databases">
        <title>Deep-cultivation of Planctomycetes and their phenomic and genomic characterization uncovers novel biology.</title>
        <authorList>
            <person name="Wiegand S."/>
            <person name="Jogler M."/>
            <person name="Boedeker C."/>
            <person name="Pinto D."/>
            <person name="Vollmers J."/>
            <person name="Rivas-Marin E."/>
            <person name="Kohn T."/>
            <person name="Peeters S.H."/>
            <person name="Heuer A."/>
            <person name="Rast P."/>
            <person name="Oberbeckmann S."/>
            <person name="Bunk B."/>
            <person name="Jeske O."/>
            <person name="Meyerdierks A."/>
            <person name="Storesund J.E."/>
            <person name="Kallscheuer N."/>
            <person name="Luecker S."/>
            <person name="Lage O.M."/>
            <person name="Pohl T."/>
            <person name="Merkel B.J."/>
            <person name="Hornburger P."/>
            <person name="Mueller R.-W."/>
            <person name="Bruemmer F."/>
            <person name="Labrenz M."/>
            <person name="Spormann A.M."/>
            <person name="Op Den Camp H."/>
            <person name="Overmann J."/>
            <person name="Amann R."/>
            <person name="Jetten M.S.M."/>
            <person name="Mascher T."/>
            <person name="Medema M.H."/>
            <person name="Devos D.P."/>
            <person name="Kaster A.-K."/>
            <person name="Ovreas L."/>
            <person name="Rohde M."/>
            <person name="Galperin M.Y."/>
            <person name="Jogler C."/>
        </authorList>
    </citation>
    <scope>NUCLEOTIDE SEQUENCE [LARGE SCALE GENOMIC DNA]</scope>
    <source>
        <strain evidence="2 3">Pla144</strain>
    </source>
</reference>
<protein>
    <submittedName>
        <fullName evidence="2">Putative methyltransferase YcgJ</fullName>
        <ecNumber evidence="2">2.1.1.-</ecNumber>
    </submittedName>
</protein>
<dbReference type="InterPro" id="IPR029063">
    <property type="entry name" value="SAM-dependent_MTases_sf"/>
</dbReference>
<keyword evidence="3" id="KW-1185">Reference proteome</keyword>
<comment type="caution">
    <text evidence="2">The sequence shown here is derived from an EMBL/GenBank/DDBJ whole genome shotgun (WGS) entry which is preliminary data.</text>
</comment>
<dbReference type="PANTHER" id="PTHR43591">
    <property type="entry name" value="METHYLTRANSFERASE"/>
    <property type="match status" value="1"/>
</dbReference>
<dbReference type="GO" id="GO:0008757">
    <property type="term" value="F:S-adenosylmethionine-dependent methyltransferase activity"/>
    <property type="evidence" value="ECO:0007669"/>
    <property type="project" value="InterPro"/>
</dbReference>
<evidence type="ECO:0000259" key="1">
    <source>
        <dbReference type="Pfam" id="PF08241"/>
    </source>
</evidence>
<dbReference type="Gene3D" id="3.40.50.150">
    <property type="entry name" value="Vaccinia Virus protein VP39"/>
    <property type="match status" value="1"/>
</dbReference>
<dbReference type="EC" id="2.1.1.-" evidence="2"/>
<gene>
    <name evidence="2" type="primary">ycgJ_2</name>
    <name evidence="2" type="ORF">Pla144_29700</name>
</gene>
<organism evidence="2 3">
    <name type="scientific">Bythopirellula polymerisocia</name>
    <dbReference type="NCBI Taxonomy" id="2528003"/>
    <lineage>
        <taxon>Bacteria</taxon>
        <taxon>Pseudomonadati</taxon>
        <taxon>Planctomycetota</taxon>
        <taxon>Planctomycetia</taxon>
        <taxon>Pirellulales</taxon>
        <taxon>Lacipirellulaceae</taxon>
        <taxon>Bythopirellula</taxon>
    </lineage>
</organism>
<sequence>MHLLSELNDPSLGTHHLRRILFRKIMHKVIDERPAKRKNRAALKRLIENDLIRRVSGDEYRRKVQRVYGGPKGALLSTASLLSLHVPLGERLFRTRKYDLRGMRSILDVGSGAGQIAQHLLKYADPDSEIVCTDLSRQMLQRARMRLKSTRPELVTADLERLPFADESFDGVTCGYVLEHLPDPRPGLSEIARVMRKGGRMLLLATEDNLAGAWTSRLWYCQTFNRKILTQIWEELGLVCRQELWFTKMHKAMRAGGICVELEKL</sequence>
<dbReference type="AlphaFoldDB" id="A0A5C6CMV8"/>
<name>A0A5C6CMV8_9BACT</name>
<dbReference type="CDD" id="cd02440">
    <property type="entry name" value="AdoMet_MTases"/>
    <property type="match status" value="1"/>
</dbReference>
<feature type="domain" description="Methyltransferase type 11" evidence="1">
    <location>
        <begin position="107"/>
        <end position="202"/>
    </location>
</feature>
<keyword evidence="2" id="KW-0489">Methyltransferase</keyword>
<dbReference type="InterPro" id="IPR013216">
    <property type="entry name" value="Methyltransf_11"/>
</dbReference>
<dbReference type="Proteomes" id="UP000318437">
    <property type="component" value="Unassembled WGS sequence"/>
</dbReference>
<dbReference type="EMBL" id="SJPS01000004">
    <property type="protein sequence ID" value="TWU25758.1"/>
    <property type="molecule type" value="Genomic_DNA"/>
</dbReference>
<dbReference type="Pfam" id="PF08241">
    <property type="entry name" value="Methyltransf_11"/>
    <property type="match status" value="1"/>
</dbReference>
<proteinExistence type="predicted"/>
<dbReference type="PANTHER" id="PTHR43591:SF110">
    <property type="entry name" value="RHODANESE DOMAIN-CONTAINING PROTEIN"/>
    <property type="match status" value="1"/>
</dbReference>
<evidence type="ECO:0000313" key="3">
    <source>
        <dbReference type="Proteomes" id="UP000318437"/>
    </source>
</evidence>